<feature type="transmembrane region" description="Helical" evidence="10">
    <location>
        <begin position="229"/>
        <end position="248"/>
    </location>
</feature>
<feature type="transmembrane region" description="Helical" evidence="10">
    <location>
        <begin position="79"/>
        <end position="96"/>
    </location>
</feature>
<keyword evidence="7 10" id="KW-0472">Membrane</keyword>
<feature type="transmembrane region" description="Helical" evidence="10">
    <location>
        <begin position="152"/>
        <end position="172"/>
    </location>
</feature>
<keyword evidence="14" id="KW-1185">Reference proteome</keyword>
<keyword evidence="9" id="KW-0808">Transferase</keyword>
<evidence type="ECO:0000256" key="8">
    <source>
        <dbReference type="RuleBase" id="RU003793"/>
    </source>
</evidence>
<reference evidence="14" key="1">
    <citation type="journal article" date="2019" name="Int. J. Syst. Evol. Microbiol.">
        <title>The Global Catalogue of Microorganisms (GCM) 10K type strain sequencing project: providing services to taxonomists for standard genome sequencing and annotation.</title>
        <authorList>
            <consortium name="The Broad Institute Genomics Platform"/>
            <consortium name="The Broad Institute Genome Sequencing Center for Infectious Disease"/>
            <person name="Wu L."/>
            <person name="Ma J."/>
        </authorList>
    </citation>
    <scope>NUCLEOTIDE SEQUENCE [LARGE SCALE GENOMIC DNA]</scope>
    <source>
        <strain evidence="14">CGMCC 1.8957</strain>
    </source>
</reference>
<dbReference type="Pfam" id="PF06750">
    <property type="entry name" value="A24_N_bact"/>
    <property type="match status" value="1"/>
</dbReference>
<comment type="catalytic activity">
    <reaction evidence="9">
        <text>Typically cleaves a -Gly-|-Phe- bond to release an N-terminal, basic peptide of 5-8 residues from type IV prepilin, and then N-methylates the new N-terminal amino group, the methyl donor being S-adenosyl-L-methionine.</text>
        <dbReference type="EC" id="3.4.23.43"/>
    </reaction>
</comment>
<evidence type="ECO:0000313" key="13">
    <source>
        <dbReference type="EMBL" id="GHH08920.1"/>
    </source>
</evidence>
<evidence type="ECO:0000256" key="1">
    <source>
        <dbReference type="ARBA" id="ARBA00004429"/>
    </source>
</evidence>
<feature type="transmembrane region" description="Helical" evidence="10">
    <location>
        <begin position="193"/>
        <end position="217"/>
    </location>
</feature>
<keyword evidence="9" id="KW-0645">Protease</keyword>
<keyword evidence="9" id="KW-0511">Multifunctional enzyme</keyword>
<dbReference type="EC" id="2.1.1.-" evidence="9"/>
<dbReference type="RefSeq" id="WP_189674957.1">
    <property type="nucleotide sequence ID" value="NZ_BNAQ01000001.1"/>
</dbReference>
<dbReference type="InterPro" id="IPR050882">
    <property type="entry name" value="Prepilin_peptidase/N-MTase"/>
</dbReference>
<keyword evidence="5 9" id="KW-0812">Transmembrane</keyword>
<dbReference type="EC" id="3.4.23.43" evidence="9"/>
<keyword evidence="3" id="KW-1003">Cell membrane</keyword>
<keyword evidence="9" id="KW-0489">Methyltransferase</keyword>
<dbReference type="InterPro" id="IPR010627">
    <property type="entry name" value="Prepilin_pept_A24_N"/>
</dbReference>
<evidence type="ECO:0000256" key="4">
    <source>
        <dbReference type="ARBA" id="ARBA00022519"/>
    </source>
</evidence>
<evidence type="ECO:0000256" key="2">
    <source>
        <dbReference type="ARBA" id="ARBA00005801"/>
    </source>
</evidence>
<comment type="subcellular location">
    <subcellularLocation>
        <location evidence="1">Cell inner membrane</location>
        <topology evidence="1">Multi-pass membrane protein</topology>
    </subcellularLocation>
    <subcellularLocation>
        <location evidence="9">Cell membrane</location>
        <topology evidence="9">Multi-pass membrane protein</topology>
    </subcellularLocation>
</comment>
<evidence type="ECO:0000256" key="6">
    <source>
        <dbReference type="ARBA" id="ARBA00022989"/>
    </source>
</evidence>
<dbReference type="Gene3D" id="1.20.120.1220">
    <property type="match status" value="1"/>
</dbReference>
<evidence type="ECO:0000256" key="3">
    <source>
        <dbReference type="ARBA" id="ARBA00022475"/>
    </source>
</evidence>
<evidence type="ECO:0000256" key="7">
    <source>
        <dbReference type="ARBA" id="ARBA00023136"/>
    </source>
</evidence>
<comment type="caution">
    <text evidence="13">The sequence shown here is derived from an EMBL/GenBank/DDBJ whole genome shotgun (WGS) entry which is preliminary data.</text>
</comment>
<dbReference type="PANTHER" id="PTHR30487">
    <property type="entry name" value="TYPE 4 PREPILIN-LIKE PROTEINS LEADER PEPTIDE-PROCESSING ENZYME"/>
    <property type="match status" value="1"/>
</dbReference>
<dbReference type="PANTHER" id="PTHR30487:SF0">
    <property type="entry name" value="PREPILIN LEADER PEPTIDASE_N-METHYLTRANSFERASE-RELATED"/>
    <property type="match status" value="1"/>
</dbReference>
<evidence type="ECO:0000256" key="5">
    <source>
        <dbReference type="ARBA" id="ARBA00022692"/>
    </source>
</evidence>
<dbReference type="EMBL" id="BNAQ01000001">
    <property type="protein sequence ID" value="GHH08920.1"/>
    <property type="molecule type" value="Genomic_DNA"/>
</dbReference>
<evidence type="ECO:0000256" key="10">
    <source>
        <dbReference type="SAM" id="Phobius"/>
    </source>
</evidence>
<keyword evidence="6 10" id="KW-1133">Transmembrane helix</keyword>
<feature type="domain" description="Prepilin peptidase A24 N-terminal" evidence="12">
    <location>
        <begin position="13"/>
        <end position="94"/>
    </location>
</feature>
<comment type="similarity">
    <text evidence="2 8">Belongs to the peptidase A24 family.</text>
</comment>
<keyword evidence="4" id="KW-0997">Cell inner membrane</keyword>
<dbReference type="InterPro" id="IPR000045">
    <property type="entry name" value="Prepilin_IV_endopep_pep"/>
</dbReference>
<organism evidence="13 14">
    <name type="scientific">Sphingomonas glacialis</name>
    <dbReference type="NCBI Taxonomy" id="658225"/>
    <lineage>
        <taxon>Bacteria</taxon>
        <taxon>Pseudomonadati</taxon>
        <taxon>Pseudomonadota</taxon>
        <taxon>Alphaproteobacteria</taxon>
        <taxon>Sphingomonadales</taxon>
        <taxon>Sphingomonadaceae</taxon>
        <taxon>Sphingomonas</taxon>
    </lineage>
</organism>
<proteinExistence type="inferred from homology"/>
<sequence>MVEILLWPALLGLLGAVIGSFLATLVIRWPEGRSVMRGRSHCDGCGASLGVRDLIPLVSAALAGGRCQRCRAPIDARHWQIELGCVVIGALAGWAVPGPVGLAGAVFGWLLLTLAALDIAEFWLPDALTATLAGGGLVTGLLGVEPSLVDRLIGAVSGFAVLWAIGAGYKRLRHREGLGGGDPKLLGAIGLWLGWRLLPAVVLLAALIGLAIVLAGMLNGRKAGLGDRMPLGALLAIAAYPAWLFLLGQSS</sequence>
<evidence type="ECO:0000259" key="11">
    <source>
        <dbReference type="Pfam" id="PF01478"/>
    </source>
</evidence>
<feature type="transmembrane region" description="Helical" evidence="10">
    <location>
        <begin position="127"/>
        <end position="146"/>
    </location>
</feature>
<name>A0ABQ3LHF8_9SPHN</name>
<protein>
    <recommendedName>
        <fullName evidence="9">Prepilin leader peptidase/N-methyltransferase</fullName>
        <ecNumber evidence="9">2.1.1.-</ecNumber>
        <ecNumber evidence="9">3.4.23.43</ecNumber>
    </recommendedName>
</protein>
<accession>A0ABQ3LHF8</accession>
<feature type="transmembrane region" description="Helical" evidence="10">
    <location>
        <begin position="6"/>
        <end position="27"/>
    </location>
</feature>
<dbReference type="Pfam" id="PF01478">
    <property type="entry name" value="Peptidase_A24"/>
    <property type="match status" value="1"/>
</dbReference>
<gene>
    <name evidence="13" type="ORF">GCM10008023_04960</name>
</gene>
<evidence type="ECO:0000259" key="12">
    <source>
        <dbReference type="Pfam" id="PF06750"/>
    </source>
</evidence>
<feature type="domain" description="Prepilin type IV endopeptidase peptidase" evidence="11">
    <location>
        <begin position="106"/>
        <end position="213"/>
    </location>
</feature>
<comment type="function">
    <text evidence="9">Plays an essential role in type IV pili and type II pseudopili formation by proteolytically removing the leader sequence from substrate proteins and subsequently monomethylating the alpha-amino group of the newly exposed N-terminal phenylalanine.</text>
</comment>
<evidence type="ECO:0000313" key="14">
    <source>
        <dbReference type="Proteomes" id="UP000652430"/>
    </source>
</evidence>
<evidence type="ECO:0000256" key="9">
    <source>
        <dbReference type="RuleBase" id="RU003794"/>
    </source>
</evidence>
<dbReference type="Proteomes" id="UP000652430">
    <property type="component" value="Unassembled WGS sequence"/>
</dbReference>
<keyword evidence="9" id="KW-0378">Hydrolase</keyword>
<dbReference type="InterPro" id="IPR014032">
    <property type="entry name" value="Peptidase_A24A_bac"/>
</dbReference>
<dbReference type="PRINTS" id="PR00864">
    <property type="entry name" value="PREPILNPTASE"/>
</dbReference>